<feature type="domain" description="PKD" evidence="6">
    <location>
        <begin position="672"/>
        <end position="700"/>
    </location>
</feature>
<evidence type="ECO:0000256" key="1">
    <source>
        <dbReference type="ARBA" id="ARBA00004141"/>
    </source>
</evidence>
<dbReference type="KEGG" id="arac:E0W69_010335"/>
<keyword evidence="4" id="KW-1133">Transmembrane helix</keyword>
<evidence type="ECO:0000256" key="2">
    <source>
        <dbReference type="ARBA" id="ARBA00022692"/>
    </source>
</evidence>
<gene>
    <name evidence="7" type="ORF">E0W69_010335</name>
</gene>
<dbReference type="InterPro" id="IPR022409">
    <property type="entry name" value="PKD/Chitinase_dom"/>
</dbReference>
<reference evidence="7 8" key="1">
    <citation type="submission" date="2019-09" db="EMBL/GenBank/DDBJ databases">
        <title>Complete genome sequence of Arachidicoccus sp. B3-10 isolated from apple orchard soil.</title>
        <authorList>
            <person name="Kim H.S."/>
            <person name="Han K.-I."/>
            <person name="Suh M.K."/>
            <person name="Lee K.C."/>
            <person name="Eom M.K."/>
            <person name="Kim J.-S."/>
            <person name="Kang S.W."/>
            <person name="Sin Y."/>
            <person name="Lee J.-S."/>
        </authorList>
    </citation>
    <scope>NUCLEOTIDE SEQUENCE [LARGE SCALE GENOMIC DNA]</scope>
    <source>
        <strain evidence="7 8">B3-10</strain>
    </source>
</reference>
<name>A0A5P2G2U2_9BACT</name>
<dbReference type="PANTHER" id="PTHR46730">
    <property type="entry name" value="POLYCYSTIN-1"/>
    <property type="match status" value="1"/>
</dbReference>
<dbReference type="Pfam" id="PF13585">
    <property type="entry name" value="CHU_C"/>
    <property type="match status" value="1"/>
</dbReference>
<organism evidence="7 8">
    <name type="scientific">Rhizosphaericola mali</name>
    <dbReference type="NCBI Taxonomy" id="2545455"/>
    <lineage>
        <taxon>Bacteria</taxon>
        <taxon>Pseudomonadati</taxon>
        <taxon>Bacteroidota</taxon>
        <taxon>Chitinophagia</taxon>
        <taxon>Chitinophagales</taxon>
        <taxon>Chitinophagaceae</taxon>
        <taxon>Rhizosphaericola</taxon>
    </lineage>
</organism>
<feature type="domain" description="PKD" evidence="6">
    <location>
        <begin position="108"/>
        <end position="190"/>
    </location>
</feature>
<dbReference type="Gene3D" id="2.60.40.10">
    <property type="entry name" value="Immunoglobulins"/>
    <property type="match status" value="8"/>
</dbReference>
<feature type="domain" description="PKD" evidence="6">
    <location>
        <begin position="386"/>
        <end position="446"/>
    </location>
</feature>
<evidence type="ECO:0000256" key="4">
    <source>
        <dbReference type="ARBA" id="ARBA00022989"/>
    </source>
</evidence>
<dbReference type="CDD" id="cd00146">
    <property type="entry name" value="PKD"/>
    <property type="match status" value="4"/>
</dbReference>
<keyword evidence="5" id="KW-0472">Membrane</keyword>
<dbReference type="Pfam" id="PF18911">
    <property type="entry name" value="PKD_4"/>
    <property type="match status" value="3"/>
</dbReference>
<evidence type="ECO:0000313" key="8">
    <source>
        <dbReference type="Proteomes" id="UP000292424"/>
    </source>
</evidence>
<evidence type="ECO:0000256" key="3">
    <source>
        <dbReference type="ARBA" id="ARBA00022737"/>
    </source>
</evidence>
<feature type="domain" description="PKD" evidence="6">
    <location>
        <begin position="226"/>
        <end position="261"/>
    </location>
</feature>
<evidence type="ECO:0000313" key="7">
    <source>
        <dbReference type="EMBL" id="QES89038.1"/>
    </source>
</evidence>
<proteinExistence type="predicted"/>
<dbReference type="Pfam" id="PF00801">
    <property type="entry name" value="PKD"/>
    <property type="match status" value="1"/>
</dbReference>
<evidence type="ECO:0000259" key="6">
    <source>
        <dbReference type="PROSITE" id="PS50093"/>
    </source>
</evidence>
<dbReference type="PANTHER" id="PTHR46730:SF1">
    <property type="entry name" value="PLAT DOMAIN-CONTAINING PROTEIN"/>
    <property type="match status" value="1"/>
</dbReference>
<dbReference type="SUPFAM" id="SSF49299">
    <property type="entry name" value="PKD domain"/>
    <property type="match status" value="8"/>
</dbReference>
<evidence type="ECO:0000256" key="5">
    <source>
        <dbReference type="ARBA" id="ARBA00023136"/>
    </source>
</evidence>
<keyword evidence="8" id="KW-1185">Reference proteome</keyword>
<dbReference type="InterPro" id="IPR035986">
    <property type="entry name" value="PKD_dom_sf"/>
</dbReference>
<sequence length="1505" mass="165603">MTYLKHRLQLICFFIFLSIFIKLGAQSLSFSMTSSGQDITSSCVGNAITFSNTSGRNGDNLTWSYNNNTVNGNSFLYSFTNQGTYTITLKDNSNNESVSKVITIYSNPTTTISVSQSNICTGNSVTFSANATTTSSIKNYIWSFGDGSSVTQNNTANHSYNQAGNYNAYLYVEDINGCRSPASSTKTVSVIGSLNVGFTANGTDYFSCSNQIDFENTTLENGTLGIVYTWDFGDGTSSTEKNPGNHTYATAGKYTVKILANIPGNNSCTPGFTKDIYVGKPSIQIVLSNTSICANTSTSIKANITPSSFFSKNQDIIWQSNNASFNKDSTAINFTNAGSYTLSATNQNGCKSTTTTTINVNASPSATINITPSYGICTETNIKYGITNTSTSTSNLSYSWDFGDGTISTNETLEHKYDTAGSYITTLKLSNSNGCTSNFTQVITVTNKCIDNGLGSTYNPSFGFASISCDNKNILKFYNKDSLLKVSSWIIDNVTYPSQGDTTVIKLPTKSTEDTYNVQVKYTNGTFDKVREITIIDEVANFTYSNSDNTNNLLCAFNNITFDASAFVNTSNLNGQYAWEIKDVNGKTVEQSTTSSPTFSNYIFDSTGNYTISLLISDIRTPACTSSISKIISIKGSIMDFEATKTTFCNTHFGNVTYLNLTRATEMKNIKYTWSFGDGESRNTASNETSILKTYNSPNTNFSYSVQLTASDMDGCSSYLYKPYYLNINNPYASFSTSDTILCSSKKIIIQNNSDASTPSTYLWTVGKYSKTYQNRSDLNINVNIDSFPQTFDVNLKVTDAVGCTKDTTIKNYIKFQKPKASFTIVNSDLISTCPPYTLQLKNTSTSSDSTGVWRFSDGTSDLGDTSIYYSVLHPGYNTINLINYGYDGCIDSTSQTIKVKGPIAKLRATDTIGCLPLKTNFQVATSDSIVSYQWALGDGTNFNSSSIKSYSYNYTNRGNYWPTVLVIGGPEEGGCTDLLTLNDSIIANTQYPKIDIVNKEVICTLDTATFINVKDTLGFQVKKYTWHWNDGSQDQITDIDSIKHVFYGKNQTYPIYLTAETEYCTVSSDTLNVAYHLKPVVNFESPNELCKNDSLHLLSSVTNTENSDNNFKWYMGDSLIYTGKDSTYSNLLPYLNFNNLKLIVQTESGCSDSIIKPINLLDLPSLTFKTLQKFCTGDSISINTTSDATSFKWTPTLYITNDSVQSPIIFPDSTKTFYVNLVGANSCKNTDSILVPVDQKVGLTFIDNYNYCISDSSNLSLNANAINTNQFLWSSIPSTGYMSSDSGSSINVKPITTTTYKVVAISQNTCPDEYGNILVNAYQRPEISFASKIISIGAGEYFYLNPQINHNNSTLYHYQWLPTTGLDNPYSENPKAISDQDITYTLNISSNFGCAASDSITVKVLCSSSKLFMANAFTPNGDGKNDRFYVTGYGIKSVEHFIIVDRWGKKMFERNNIMSNDFSQGWDGTTNGKQVEPGTYMYFADIICTEGQKYQLKGSVTLIR</sequence>
<comment type="subcellular location">
    <subcellularLocation>
        <location evidence="1">Membrane</location>
        <topology evidence="1">Multi-pass membrane protein</topology>
    </subcellularLocation>
</comment>
<dbReference type="InterPro" id="IPR013783">
    <property type="entry name" value="Ig-like_fold"/>
</dbReference>
<dbReference type="SMART" id="SM00089">
    <property type="entry name" value="PKD"/>
    <property type="match status" value="8"/>
</dbReference>
<dbReference type="GO" id="GO:0005886">
    <property type="term" value="C:plasma membrane"/>
    <property type="evidence" value="ECO:0007669"/>
    <property type="project" value="TreeGrafter"/>
</dbReference>
<dbReference type="NCBIfam" id="TIGR04131">
    <property type="entry name" value="Bac_Flav_CTERM"/>
    <property type="match status" value="1"/>
</dbReference>
<dbReference type="InterPro" id="IPR000601">
    <property type="entry name" value="PKD_dom"/>
</dbReference>
<accession>A0A5P2G2U2</accession>
<dbReference type="GO" id="GO:0005261">
    <property type="term" value="F:monoatomic cation channel activity"/>
    <property type="evidence" value="ECO:0007669"/>
    <property type="project" value="TreeGrafter"/>
</dbReference>
<dbReference type="PROSITE" id="PS50093">
    <property type="entry name" value="PKD"/>
    <property type="match status" value="5"/>
</dbReference>
<feature type="domain" description="PKD" evidence="6">
    <location>
        <begin position="903"/>
        <end position="961"/>
    </location>
</feature>
<dbReference type="EMBL" id="CP044016">
    <property type="protein sequence ID" value="QES89038.1"/>
    <property type="molecule type" value="Genomic_DNA"/>
</dbReference>
<dbReference type="Proteomes" id="UP000292424">
    <property type="component" value="Chromosome"/>
</dbReference>
<dbReference type="InterPro" id="IPR026341">
    <property type="entry name" value="T9SS_type_B"/>
</dbReference>
<protein>
    <submittedName>
        <fullName evidence="7">PKD domain-containing protein</fullName>
    </submittedName>
</protein>
<dbReference type="GO" id="GO:0006816">
    <property type="term" value="P:calcium ion transport"/>
    <property type="evidence" value="ECO:0007669"/>
    <property type="project" value="TreeGrafter"/>
</dbReference>
<keyword evidence="3" id="KW-0677">Repeat</keyword>
<dbReference type="OrthoDB" id="7794186at2"/>
<keyword evidence="2" id="KW-0812">Transmembrane</keyword>